<dbReference type="AlphaFoldDB" id="A0A2V1DB40"/>
<accession>A0A2V1DB40</accession>
<evidence type="ECO:0000313" key="1">
    <source>
        <dbReference type="EMBL" id="PVH94384.1"/>
    </source>
</evidence>
<proteinExistence type="predicted"/>
<evidence type="ECO:0000313" key="2">
    <source>
        <dbReference type="Proteomes" id="UP000244855"/>
    </source>
</evidence>
<reference evidence="1 2" key="1">
    <citation type="journal article" date="2018" name="Sci. Rep.">
        <title>Comparative genomics provides insights into the lifestyle and reveals functional heterogeneity of dark septate endophytic fungi.</title>
        <authorList>
            <person name="Knapp D.G."/>
            <person name="Nemeth J.B."/>
            <person name="Barry K."/>
            <person name="Hainaut M."/>
            <person name="Henrissat B."/>
            <person name="Johnson J."/>
            <person name="Kuo A."/>
            <person name="Lim J.H.P."/>
            <person name="Lipzen A."/>
            <person name="Nolan M."/>
            <person name="Ohm R.A."/>
            <person name="Tamas L."/>
            <person name="Grigoriev I.V."/>
            <person name="Spatafora J.W."/>
            <person name="Nagy L.G."/>
            <person name="Kovacs G.M."/>
        </authorList>
    </citation>
    <scope>NUCLEOTIDE SEQUENCE [LARGE SCALE GENOMIC DNA]</scope>
    <source>
        <strain evidence="1 2">DSE2036</strain>
    </source>
</reference>
<dbReference type="EMBL" id="KZ805537">
    <property type="protein sequence ID" value="PVH94384.1"/>
    <property type="molecule type" value="Genomic_DNA"/>
</dbReference>
<dbReference type="Proteomes" id="UP000244855">
    <property type="component" value="Unassembled WGS sequence"/>
</dbReference>
<name>A0A2V1DB40_9PLEO</name>
<keyword evidence="2" id="KW-1185">Reference proteome</keyword>
<protein>
    <submittedName>
        <fullName evidence="1">Uncharacterized protein</fullName>
    </submittedName>
</protein>
<organism evidence="1 2">
    <name type="scientific">Periconia macrospinosa</name>
    <dbReference type="NCBI Taxonomy" id="97972"/>
    <lineage>
        <taxon>Eukaryota</taxon>
        <taxon>Fungi</taxon>
        <taxon>Dikarya</taxon>
        <taxon>Ascomycota</taxon>
        <taxon>Pezizomycotina</taxon>
        <taxon>Dothideomycetes</taxon>
        <taxon>Pleosporomycetidae</taxon>
        <taxon>Pleosporales</taxon>
        <taxon>Massarineae</taxon>
        <taxon>Periconiaceae</taxon>
        <taxon>Periconia</taxon>
    </lineage>
</organism>
<sequence>MANHSPASENSVVRWSPTRCSSWMRCEAGCVYRYVVSSTPVSAKVEDGVAIEHAILRQIRC</sequence>
<gene>
    <name evidence="1" type="ORF">DM02DRAFT_618654</name>
</gene>